<dbReference type="InterPro" id="IPR050087">
    <property type="entry name" value="AON_synthase_class-II"/>
</dbReference>
<accession>A0A1H2B4R5</accession>
<evidence type="ECO:0000256" key="2">
    <source>
        <dbReference type="ARBA" id="ARBA00013187"/>
    </source>
</evidence>
<dbReference type="EC" id="2.3.1.47" evidence="2"/>
<name>A0A1H2B4R5_9MICC</name>
<gene>
    <name evidence="6" type="ORF">SAMN04489743_3426</name>
</gene>
<evidence type="ECO:0000259" key="5">
    <source>
        <dbReference type="Pfam" id="PF00155"/>
    </source>
</evidence>
<dbReference type="EMBL" id="LT629779">
    <property type="protein sequence ID" value="SDT53178.1"/>
    <property type="molecule type" value="Genomic_DNA"/>
</dbReference>
<keyword evidence="3" id="KW-0808">Transferase</keyword>
<dbReference type="AlphaFoldDB" id="A0A1H2B4R5"/>
<dbReference type="Pfam" id="PF00155">
    <property type="entry name" value="Aminotran_1_2"/>
    <property type="match status" value="1"/>
</dbReference>
<dbReference type="OrthoDB" id="9807157at2"/>
<sequence length="368" mass="38792">MSSPLQGTDFTSALFLGQHHPSASLAPWAEFTTGVPAALRELPAAADLASTVAARQHAGAGLVARSALHGMMDILQEIPRPGDLLLVDEGAYPLTHWACRAGVSRGVRVATYPHFRPPAVVPSTRTWLVTDGWCQGCGRPAPLARLQALAGKTGGRVIVDDSLAFGVLGRRNHDGGRRDGGHGGFGDADLAGGFGDGSGTARWLGLGHDHVLWLGSLAKAYGTPVTVITGDRAAIDLLARHGENRVHSSPPSAADLAAGIGALRNGRLPALRARLWRLTRWLRQAFRGLGLPPVGQPFPIVGTRVASLPLARRWHAALAARGVEALVQLPRCRPGAVLSAVVRADHTQADLDRLVRGLDSVTRDRRAA</sequence>
<dbReference type="GO" id="GO:0030170">
    <property type="term" value="F:pyridoxal phosphate binding"/>
    <property type="evidence" value="ECO:0007669"/>
    <property type="project" value="InterPro"/>
</dbReference>
<comment type="catalytic activity">
    <reaction evidence="4">
        <text>6-carboxyhexanoyl-[ACP] + L-alanine + H(+) = (8S)-8-amino-7-oxononanoate + holo-[ACP] + CO2</text>
        <dbReference type="Rhea" id="RHEA:42288"/>
        <dbReference type="Rhea" id="RHEA-COMP:9685"/>
        <dbReference type="Rhea" id="RHEA-COMP:9955"/>
        <dbReference type="ChEBI" id="CHEBI:15378"/>
        <dbReference type="ChEBI" id="CHEBI:16526"/>
        <dbReference type="ChEBI" id="CHEBI:57972"/>
        <dbReference type="ChEBI" id="CHEBI:64479"/>
        <dbReference type="ChEBI" id="CHEBI:78846"/>
        <dbReference type="ChEBI" id="CHEBI:149468"/>
        <dbReference type="EC" id="2.3.1.47"/>
    </reaction>
</comment>
<evidence type="ECO:0000313" key="6">
    <source>
        <dbReference type="EMBL" id="SDT53178.1"/>
    </source>
</evidence>
<dbReference type="SUPFAM" id="SSF53383">
    <property type="entry name" value="PLP-dependent transferases"/>
    <property type="match status" value="1"/>
</dbReference>
<evidence type="ECO:0000256" key="3">
    <source>
        <dbReference type="ARBA" id="ARBA00022679"/>
    </source>
</evidence>
<dbReference type="Proteomes" id="UP000198751">
    <property type="component" value="Chromosome I"/>
</dbReference>
<dbReference type="Gene3D" id="3.40.640.10">
    <property type="entry name" value="Type I PLP-dependent aspartate aminotransferase-like (Major domain)"/>
    <property type="match status" value="1"/>
</dbReference>
<dbReference type="PANTHER" id="PTHR13693:SF3">
    <property type="entry name" value="LD36009P"/>
    <property type="match status" value="1"/>
</dbReference>
<organism evidence="6 7">
    <name type="scientific">Pseudarthrobacter equi</name>
    <dbReference type="NCBI Taxonomy" id="728066"/>
    <lineage>
        <taxon>Bacteria</taxon>
        <taxon>Bacillati</taxon>
        <taxon>Actinomycetota</taxon>
        <taxon>Actinomycetes</taxon>
        <taxon>Micrococcales</taxon>
        <taxon>Micrococcaceae</taxon>
        <taxon>Pseudarthrobacter</taxon>
    </lineage>
</organism>
<dbReference type="InterPro" id="IPR015422">
    <property type="entry name" value="PyrdxlP-dep_Trfase_small"/>
</dbReference>
<keyword evidence="7" id="KW-1185">Reference proteome</keyword>
<evidence type="ECO:0000256" key="1">
    <source>
        <dbReference type="ARBA" id="ARBA00001933"/>
    </source>
</evidence>
<protein>
    <recommendedName>
        <fullName evidence="2">8-amino-7-oxononanoate synthase</fullName>
        <ecNumber evidence="2">2.3.1.47</ecNumber>
    </recommendedName>
</protein>
<dbReference type="Gene3D" id="3.90.1150.10">
    <property type="entry name" value="Aspartate Aminotransferase, domain 1"/>
    <property type="match status" value="1"/>
</dbReference>
<evidence type="ECO:0000256" key="4">
    <source>
        <dbReference type="ARBA" id="ARBA00047715"/>
    </source>
</evidence>
<dbReference type="InterPro" id="IPR015421">
    <property type="entry name" value="PyrdxlP-dep_Trfase_major"/>
</dbReference>
<dbReference type="GO" id="GO:0008710">
    <property type="term" value="F:8-amino-7-oxononanoate synthase activity"/>
    <property type="evidence" value="ECO:0007669"/>
    <property type="project" value="UniProtKB-EC"/>
</dbReference>
<feature type="domain" description="Aminotransferase class I/classII large" evidence="5">
    <location>
        <begin position="126"/>
        <end position="356"/>
    </location>
</feature>
<evidence type="ECO:0000313" key="7">
    <source>
        <dbReference type="Proteomes" id="UP000198751"/>
    </source>
</evidence>
<dbReference type="InterPro" id="IPR004839">
    <property type="entry name" value="Aminotransferase_I/II_large"/>
</dbReference>
<dbReference type="PANTHER" id="PTHR13693">
    <property type="entry name" value="CLASS II AMINOTRANSFERASE/8-AMINO-7-OXONONANOATE SYNTHASE"/>
    <property type="match status" value="1"/>
</dbReference>
<reference evidence="7" key="1">
    <citation type="submission" date="2016-10" db="EMBL/GenBank/DDBJ databases">
        <authorList>
            <person name="Varghese N."/>
            <person name="Submissions S."/>
        </authorList>
    </citation>
    <scope>NUCLEOTIDE SEQUENCE [LARGE SCALE GENOMIC DNA]</scope>
    <source>
        <strain evidence="7">IMMIB L-1606</strain>
    </source>
</reference>
<proteinExistence type="predicted"/>
<dbReference type="InterPro" id="IPR015424">
    <property type="entry name" value="PyrdxlP-dep_Trfase"/>
</dbReference>
<comment type="cofactor">
    <cofactor evidence="1">
        <name>pyridoxal 5'-phosphate</name>
        <dbReference type="ChEBI" id="CHEBI:597326"/>
    </cofactor>
</comment>
<dbReference type="RefSeq" id="WP_091722554.1">
    <property type="nucleotide sequence ID" value="NZ_LT629779.1"/>
</dbReference>